<feature type="chain" id="PRO_5004845370" description="Secreted protein" evidence="1">
    <location>
        <begin position="28"/>
        <end position="68"/>
    </location>
</feature>
<keyword evidence="3" id="KW-1185">Reference proteome</keyword>
<keyword evidence="1" id="KW-0732">Signal</keyword>
<gene>
    <name evidence="2" type="ORF">HETIRDRAFT_439620</name>
</gene>
<dbReference type="Proteomes" id="UP000030671">
    <property type="component" value="Unassembled WGS sequence"/>
</dbReference>
<proteinExistence type="predicted"/>
<dbReference type="HOGENOM" id="CLU_2794249_0_0_1"/>
<evidence type="ECO:0000256" key="1">
    <source>
        <dbReference type="SAM" id="SignalP"/>
    </source>
</evidence>
<evidence type="ECO:0000313" key="3">
    <source>
        <dbReference type="Proteomes" id="UP000030671"/>
    </source>
</evidence>
<reference evidence="2 3" key="1">
    <citation type="journal article" date="2012" name="New Phytol.">
        <title>Insight into trade-off between wood decay and parasitism from the genome of a fungal forest pathogen.</title>
        <authorList>
            <person name="Olson A."/>
            <person name="Aerts A."/>
            <person name="Asiegbu F."/>
            <person name="Belbahri L."/>
            <person name="Bouzid O."/>
            <person name="Broberg A."/>
            <person name="Canback B."/>
            <person name="Coutinho P.M."/>
            <person name="Cullen D."/>
            <person name="Dalman K."/>
            <person name="Deflorio G."/>
            <person name="van Diepen L.T."/>
            <person name="Dunand C."/>
            <person name="Duplessis S."/>
            <person name="Durling M."/>
            <person name="Gonthier P."/>
            <person name="Grimwood J."/>
            <person name="Fossdal C.G."/>
            <person name="Hansson D."/>
            <person name="Henrissat B."/>
            <person name="Hietala A."/>
            <person name="Himmelstrand K."/>
            <person name="Hoffmeister D."/>
            <person name="Hogberg N."/>
            <person name="James T.Y."/>
            <person name="Karlsson M."/>
            <person name="Kohler A."/>
            <person name="Kues U."/>
            <person name="Lee Y.H."/>
            <person name="Lin Y.C."/>
            <person name="Lind M."/>
            <person name="Lindquist E."/>
            <person name="Lombard V."/>
            <person name="Lucas S."/>
            <person name="Lunden K."/>
            <person name="Morin E."/>
            <person name="Murat C."/>
            <person name="Park J."/>
            <person name="Raffaello T."/>
            <person name="Rouze P."/>
            <person name="Salamov A."/>
            <person name="Schmutz J."/>
            <person name="Solheim H."/>
            <person name="Stahlberg J."/>
            <person name="Velez H."/>
            <person name="de Vries R.P."/>
            <person name="Wiebenga A."/>
            <person name="Woodward S."/>
            <person name="Yakovlev I."/>
            <person name="Garbelotto M."/>
            <person name="Martin F."/>
            <person name="Grigoriev I.V."/>
            <person name="Stenlid J."/>
        </authorList>
    </citation>
    <scope>NUCLEOTIDE SEQUENCE [LARGE SCALE GENOMIC DNA]</scope>
    <source>
        <strain evidence="2 3">TC 32-1</strain>
    </source>
</reference>
<dbReference type="InParanoid" id="W4KCL0"/>
<organism evidence="2 3">
    <name type="scientific">Heterobasidion irregulare (strain TC 32-1)</name>
    <dbReference type="NCBI Taxonomy" id="747525"/>
    <lineage>
        <taxon>Eukaryota</taxon>
        <taxon>Fungi</taxon>
        <taxon>Dikarya</taxon>
        <taxon>Basidiomycota</taxon>
        <taxon>Agaricomycotina</taxon>
        <taxon>Agaricomycetes</taxon>
        <taxon>Russulales</taxon>
        <taxon>Bondarzewiaceae</taxon>
        <taxon>Heterobasidion</taxon>
        <taxon>Heterobasidion annosum species complex</taxon>
    </lineage>
</organism>
<dbReference type="OrthoDB" id="2162994at2759"/>
<evidence type="ECO:0000313" key="2">
    <source>
        <dbReference type="EMBL" id="ETW83080.1"/>
    </source>
</evidence>
<dbReference type="KEGG" id="hir:HETIRDRAFT_439620"/>
<feature type="signal peptide" evidence="1">
    <location>
        <begin position="1"/>
        <end position="27"/>
    </location>
</feature>
<sequence length="68" mass="7435">MITMPCLSHGHSAFAIIASLLIVSVFDQHQYPPRGVPLPVVARVYSTSVCIHGSRSVRVLQVGYLVRC</sequence>
<evidence type="ECO:0008006" key="4">
    <source>
        <dbReference type="Google" id="ProtNLM"/>
    </source>
</evidence>
<dbReference type="GeneID" id="20675170"/>
<accession>W4KCL0</accession>
<name>W4KCL0_HETIT</name>
<protein>
    <recommendedName>
        <fullName evidence="4">Secreted protein</fullName>
    </recommendedName>
</protein>
<dbReference type="RefSeq" id="XP_009545364.1">
    <property type="nucleotide sequence ID" value="XM_009547069.1"/>
</dbReference>
<dbReference type="EMBL" id="KI925457">
    <property type="protein sequence ID" value="ETW83080.1"/>
    <property type="molecule type" value="Genomic_DNA"/>
</dbReference>
<dbReference type="AlphaFoldDB" id="W4KCL0"/>